<dbReference type="AlphaFoldDB" id="A0AAD4LWE8"/>
<comment type="caution">
    <text evidence="2">The sequence shown here is derived from an EMBL/GenBank/DDBJ whole genome shotgun (WGS) entry which is preliminary data.</text>
</comment>
<evidence type="ECO:0000313" key="3">
    <source>
        <dbReference type="Proteomes" id="UP001203297"/>
    </source>
</evidence>
<dbReference type="EMBL" id="WTXG01000133">
    <property type="protein sequence ID" value="KAI0292081.1"/>
    <property type="molecule type" value="Genomic_DNA"/>
</dbReference>
<organism evidence="2 3">
    <name type="scientific">Multifurca ochricompacta</name>
    <dbReference type="NCBI Taxonomy" id="376703"/>
    <lineage>
        <taxon>Eukaryota</taxon>
        <taxon>Fungi</taxon>
        <taxon>Dikarya</taxon>
        <taxon>Basidiomycota</taxon>
        <taxon>Agaricomycotina</taxon>
        <taxon>Agaricomycetes</taxon>
        <taxon>Russulales</taxon>
        <taxon>Russulaceae</taxon>
        <taxon>Multifurca</taxon>
    </lineage>
</organism>
<feature type="region of interest" description="Disordered" evidence="1">
    <location>
        <begin position="316"/>
        <end position="388"/>
    </location>
</feature>
<keyword evidence="3" id="KW-1185">Reference proteome</keyword>
<proteinExistence type="predicted"/>
<reference evidence="2" key="1">
    <citation type="journal article" date="2022" name="New Phytol.">
        <title>Evolutionary transition to the ectomycorrhizal habit in the genomes of a hyperdiverse lineage of mushroom-forming fungi.</title>
        <authorList>
            <person name="Looney B."/>
            <person name="Miyauchi S."/>
            <person name="Morin E."/>
            <person name="Drula E."/>
            <person name="Courty P.E."/>
            <person name="Kohler A."/>
            <person name="Kuo A."/>
            <person name="LaButti K."/>
            <person name="Pangilinan J."/>
            <person name="Lipzen A."/>
            <person name="Riley R."/>
            <person name="Andreopoulos W."/>
            <person name="He G."/>
            <person name="Johnson J."/>
            <person name="Nolan M."/>
            <person name="Tritt A."/>
            <person name="Barry K.W."/>
            <person name="Grigoriev I.V."/>
            <person name="Nagy L.G."/>
            <person name="Hibbett D."/>
            <person name="Henrissat B."/>
            <person name="Matheny P.B."/>
            <person name="Labbe J."/>
            <person name="Martin F.M."/>
        </authorList>
    </citation>
    <scope>NUCLEOTIDE SEQUENCE</scope>
    <source>
        <strain evidence="2">BPL690</strain>
    </source>
</reference>
<protein>
    <submittedName>
        <fullName evidence="2">Uncharacterized protein</fullName>
    </submittedName>
</protein>
<gene>
    <name evidence="2" type="ORF">B0F90DRAFT_299190</name>
</gene>
<feature type="compositionally biased region" description="Low complexity" evidence="1">
    <location>
        <begin position="331"/>
        <end position="352"/>
    </location>
</feature>
<evidence type="ECO:0000313" key="2">
    <source>
        <dbReference type="EMBL" id="KAI0292081.1"/>
    </source>
</evidence>
<sequence length="427" mass="47352">MISSRKYTLPTPSMSRPWTNKMAKLLLIPHNKESLVAPALVLKATDYWPRIFLHAVWRELQAGNNQGRRFLRVIYSGLDLVCMYEYPSAATGERQITQEDFTPNLQLNQIVDGLGMRRFRMPPYACTSFVMGHVMHAYISQKVIKSPRLNNSKLLCHSFSAFTVDSQRSYMAIFGFCSVTTPHSDHSDLQSPSTLALTPSRFPRRKSRPLAEHIVVDSLPTGCSTIDPASSTVADVLQVEPEKRPPIPGNPKRKSTHIQRTLLPKTAPAKSVLSTLTAMPSSLAQSTSGDVFTDNKSLDWVKFSSRGDVICTAGRFTGTGTGTSDDVRGFPTLPTFSSNSSSSSISTLATPASPSPAPRHVRRAQGRLSLPTPTPTGTKGDRQSQAMYRNSLDLTELIQIRDAKERSSRVQTLEKENLQRDEYAPRW</sequence>
<accession>A0AAD4LWE8</accession>
<evidence type="ECO:0000256" key="1">
    <source>
        <dbReference type="SAM" id="MobiDB-lite"/>
    </source>
</evidence>
<name>A0AAD4LWE8_9AGAM</name>
<dbReference type="Proteomes" id="UP001203297">
    <property type="component" value="Unassembled WGS sequence"/>
</dbReference>